<proteinExistence type="predicted"/>
<dbReference type="SUPFAM" id="SSF52833">
    <property type="entry name" value="Thioredoxin-like"/>
    <property type="match status" value="1"/>
</dbReference>
<dbReference type="InterPro" id="IPR036282">
    <property type="entry name" value="Glutathione-S-Trfase_C_sf"/>
</dbReference>
<dbReference type="Proteomes" id="UP000290288">
    <property type="component" value="Unassembled WGS sequence"/>
</dbReference>
<dbReference type="AlphaFoldDB" id="A0A4Q2DIL5"/>
<dbReference type="STRING" id="2316362.A0A4Q2DIL5"/>
<evidence type="ECO:0000313" key="2">
    <source>
        <dbReference type="EMBL" id="RXW19012.1"/>
    </source>
</evidence>
<dbReference type="InterPro" id="IPR036249">
    <property type="entry name" value="Thioredoxin-like_sf"/>
</dbReference>
<dbReference type="PROSITE" id="PS50404">
    <property type="entry name" value="GST_NTER"/>
    <property type="match status" value="1"/>
</dbReference>
<dbReference type="InterPro" id="IPR054416">
    <property type="entry name" value="GST_UstS-like_C"/>
</dbReference>
<dbReference type="SUPFAM" id="SSF47616">
    <property type="entry name" value="GST C-terminal domain-like"/>
    <property type="match status" value="1"/>
</dbReference>
<gene>
    <name evidence="2" type="ORF">EST38_g6840</name>
</gene>
<reference evidence="2 3" key="1">
    <citation type="submission" date="2019-01" db="EMBL/GenBank/DDBJ databases">
        <title>Draft genome sequence of Psathyrella aberdarensis IHI B618.</title>
        <authorList>
            <person name="Buettner E."/>
            <person name="Kellner H."/>
        </authorList>
    </citation>
    <scope>NUCLEOTIDE SEQUENCE [LARGE SCALE GENOMIC DNA]</scope>
    <source>
        <strain evidence="2 3">IHI B618</strain>
    </source>
</reference>
<sequence>MITLFDIPSNVPGKAWSLFMWRIRLSLIYKKIPYKTQWLESPEIEPTLKRLNIPPTKYYEDGTPLYSVPAIIDVDDETGETKAALAESYDIAKYLDKAYPDTPKLFPTEKGELERLEKFAKQEFLSIWPPSYFLTVCKIMLPKFNPESQEPFSKSCAKDFLRGYGKDRLEDIPLSDEEVKDGWRKVKDGFNTLEEKLKGTDGKGQWLLGNEISFADLVIGAFLVSIWGVFGEGSSEWEDVKTWNGGRWGRFVASLDELCGYTAADQ</sequence>
<name>A0A4Q2DIL5_9AGAR</name>
<dbReference type="InterPro" id="IPR004045">
    <property type="entry name" value="Glutathione_S-Trfase_N"/>
</dbReference>
<organism evidence="2 3">
    <name type="scientific">Candolleomyces aberdarensis</name>
    <dbReference type="NCBI Taxonomy" id="2316362"/>
    <lineage>
        <taxon>Eukaryota</taxon>
        <taxon>Fungi</taxon>
        <taxon>Dikarya</taxon>
        <taxon>Basidiomycota</taxon>
        <taxon>Agaricomycotina</taxon>
        <taxon>Agaricomycetes</taxon>
        <taxon>Agaricomycetidae</taxon>
        <taxon>Agaricales</taxon>
        <taxon>Agaricineae</taxon>
        <taxon>Psathyrellaceae</taxon>
        <taxon>Candolleomyces</taxon>
    </lineage>
</organism>
<comment type="caution">
    <text evidence="2">The sequence shown here is derived from an EMBL/GenBank/DDBJ whole genome shotgun (WGS) entry which is preliminary data.</text>
</comment>
<dbReference type="Gene3D" id="3.40.30.10">
    <property type="entry name" value="Glutaredoxin"/>
    <property type="match status" value="1"/>
</dbReference>
<dbReference type="EMBL" id="SDEE01000226">
    <property type="protein sequence ID" value="RXW19012.1"/>
    <property type="molecule type" value="Genomic_DNA"/>
</dbReference>
<keyword evidence="3" id="KW-1185">Reference proteome</keyword>
<dbReference type="Pfam" id="PF13409">
    <property type="entry name" value="GST_N_2"/>
    <property type="match status" value="1"/>
</dbReference>
<evidence type="ECO:0000259" key="1">
    <source>
        <dbReference type="PROSITE" id="PS50404"/>
    </source>
</evidence>
<evidence type="ECO:0000313" key="3">
    <source>
        <dbReference type="Proteomes" id="UP000290288"/>
    </source>
</evidence>
<feature type="domain" description="GST N-terminal" evidence="1">
    <location>
        <begin position="7"/>
        <end position="103"/>
    </location>
</feature>
<accession>A0A4Q2DIL5</accession>
<protein>
    <recommendedName>
        <fullName evidence="1">GST N-terminal domain-containing protein</fullName>
    </recommendedName>
</protein>
<dbReference type="CDD" id="cd00299">
    <property type="entry name" value="GST_C_family"/>
    <property type="match status" value="1"/>
</dbReference>
<dbReference type="OrthoDB" id="4951845at2759"/>
<dbReference type="Pfam" id="PF22041">
    <property type="entry name" value="GST_C_7"/>
    <property type="match status" value="1"/>
</dbReference>
<dbReference type="Gene3D" id="1.20.1050.10">
    <property type="match status" value="1"/>
</dbReference>